<feature type="transmembrane region" description="Helical" evidence="2">
    <location>
        <begin position="12"/>
        <end position="32"/>
    </location>
</feature>
<evidence type="ECO:0000313" key="5">
    <source>
        <dbReference type="Proteomes" id="UP000284779"/>
    </source>
</evidence>
<keyword evidence="2" id="KW-1133">Transmembrane helix</keyword>
<comment type="caution">
    <text evidence="4">The sequence shown here is derived from an EMBL/GenBank/DDBJ whole genome shotgun (WGS) entry which is preliminary data.</text>
</comment>
<feature type="domain" description="Cell envelope-related transcriptional attenuator" evidence="3">
    <location>
        <begin position="97"/>
        <end position="255"/>
    </location>
</feature>
<keyword evidence="5" id="KW-1185">Reference proteome</keyword>
<evidence type="ECO:0000256" key="2">
    <source>
        <dbReference type="SAM" id="Phobius"/>
    </source>
</evidence>
<comment type="similarity">
    <text evidence="1">Belongs to the LytR/CpsA/Psr (LCP) family.</text>
</comment>
<dbReference type="InterPro" id="IPR050922">
    <property type="entry name" value="LytR/CpsA/Psr_CW_biosynth"/>
</dbReference>
<dbReference type="Proteomes" id="UP000284779">
    <property type="component" value="Unassembled WGS sequence"/>
</dbReference>
<dbReference type="AlphaFoldDB" id="A0A413R7V5"/>
<protein>
    <recommendedName>
        <fullName evidence="3">Cell envelope-related transcriptional attenuator domain-containing protein</fullName>
    </recommendedName>
</protein>
<dbReference type="PANTHER" id="PTHR33392">
    <property type="entry name" value="POLYISOPRENYL-TEICHOIC ACID--PEPTIDOGLYCAN TEICHOIC ACID TRANSFERASE TAGU"/>
    <property type="match status" value="1"/>
</dbReference>
<keyword evidence="2" id="KW-0472">Membrane</keyword>
<evidence type="ECO:0000259" key="3">
    <source>
        <dbReference type="Pfam" id="PF03816"/>
    </source>
</evidence>
<evidence type="ECO:0000256" key="1">
    <source>
        <dbReference type="ARBA" id="ARBA00006068"/>
    </source>
</evidence>
<dbReference type="InterPro" id="IPR004474">
    <property type="entry name" value="LytR_CpsA_psr"/>
</dbReference>
<accession>A0A413R7V5</accession>
<dbReference type="RefSeq" id="WP_117970545.1">
    <property type="nucleotide sequence ID" value="NZ_CATZTO010000009.1"/>
</dbReference>
<evidence type="ECO:0000313" key="4">
    <source>
        <dbReference type="EMBL" id="RHA18252.1"/>
    </source>
</evidence>
<organism evidence="4 5">
    <name type="scientific">Eubacterium ventriosum</name>
    <dbReference type="NCBI Taxonomy" id="39496"/>
    <lineage>
        <taxon>Bacteria</taxon>
        <taxon>Bacillati</taxon>
        <taxon>Bacillota</taxon>
        <taxon>Clostridia</taxon>
        <taxon>Eubacteriales</taxon>
        <taxon>Eubacteriaceae</taxon>
        <taxon>Eubacterium</taxon>
    </lineage>
</organism>
<sequence>MKKKRKKYIKIAVEVVAFILFIAVLGYGLQYVDNKTEKANVSDESSINDWKIQVPRGKIKLNGNKYEYYHDFENYLLIGTDATGNNKNGADYQGSMADFLMLVIVDKTENTYSFLQFNRDTMTEVALIDHNGEGEATANIQLCTAHWYGGNREQSCENTVKSVKKLLGGIQIDGYYELNMSEIPKLNSMVDGVTVTLEDDFSKKYPKMKKGATINLDDEQAYAYVHDRYGVGDEENTSRMKRQQQYMTGFFKKLQEKVKANPNYANEVFESLQDVSTTDIAIGKISNISNIFASGTDKGIFELAGKSKIGQALGDEMDHMEFYVNKKAMVSTMSELFGIVEQKNKE</sequence>
<name>A0A413R7V5_9FIRM</name>
<gene>
    <name evidence="4" type="ORF">DW944_06880</name>
</gene>
<dbReference type="EMBL" id="QSFD01000006">
    <property type="protein sequence ID" value="RHA18252.1"/>
    <property type="molecule type" value="Genomic_DNA"/>
</dbReference>
<proteinExistence type="inferred from homology"/>
<keyword evidence="2" id="KW-0812">Transmembrane</keyword>
<reference evidence="4 5" key="1">
    <citation type="submission" date="2018-08" db="EMBL/GenBank/DDBJ databases">
        <title>A genome reference for cultivated species of the human gut microbiota.</title>
        <authorList>
            <person name="Zou Y."/>
            <person name="Xue W."/>
            <person name="Luo G."/>
        </authorList>
    </citation>
    <scope>NUCLEOTIDE SEQUENCE [LARGE SCALE GENOMIC DNA]</scope>
    <source>
        <strain evidence="4 5">AM44-11BH</strain>
    </source>
</reference>
<dbReference type="Gene3D" id="3.40.630.190">
    <property type="entry name" value="LCP protein"/>
    <property type="match status" value="1"/>
</dbReference>
<dbReference type="PANTHER" id="PTHR33392:SF6">
    <property type="entry name" value="POLYISOPRENYL-TEICHOIC ACID--PEPTIDOGLYCAN TEICHOIC ACID TRANSFERASE TAGU"/>
    <property type="match status" value="1"/>
</dbReference>
<dbReference type="Pfam" id="PF03816">
    <property type="entry name" value="LytR_cpsA_psr"/>
    <property type="match status" value="1"/>
</dbReference>